<dbReference type="Proteomes" id="UP000660885">
    <property type="component" value="Unassembled WGS sequence"/>
</dbReference>
<evidence type="ECO:0000259" key="1">
    <source>
        <dbReference type="Pfam" id="PF21834"/>
    </source>
</evidence>
<gene>
    <name evidence="2" type="ORF">JMJ56_30665</name>
</gene>
<protein>
    <recommendedName>
        <fullName evidence="1">DUF6894 domain-containing protein</fullName>
    </recommendedName>
</protein>
<accession>A0ABS1UCC9</accession>
<comment type="caution">
    <text evidence="2">The sequence shown here is derived from an EMBL/GenBank/DDBJ whole genome shotgun (WGS) entry which is preliminary data.</text>
</comment>
<dbReference type="EMBL" id="JAETWB010000061">
    <property type="protein sequence ID" value="MBL6082339.1"/>
    <property type="molecule type" value="Genomic_DNA"/>
</dbReference>
<proteinExistence type="predicted"/>
<name>A0ABS1UCC9_9PROT</name>
<reference evidence="2 3" key="1">
    <citation type="submission" date="2021-01" db="EMBL/GenBank/DDBJ databases">
        <title>Belnapia mucosa sp. nov. and Belnapia arida sp. nov., isolated from the Tabernas Desert (Almeria, Spain).</title>
        <authorList>
            <person name="Molina-Menor E."/>
            <person name="Vidal-Verdu A."/>
            <person name="Calonge A."/>
            <person name="Satari L."/>
            <person name="Pereto J."/>
            <person name="Porcar M."/>
        </authorList>
    </citation>
    <scope>NUCLEOTIDE SEQUENCE [LARGE SCALE GENOMIC DNA]</scope>
    <source>
        <strain evidence="2 3">T18</strain>
    </source>
</reference>
<sequence length="104" mass="11505">MPRFFLHVRQGQELILDPEGSELPDLVAAQHEARLSLRELVAGCLRSSGSSSRITDVQQIEIADQAGQVLATVHFLGARTDRVSGAYRMCGGPLRVKAHLQFWH</sequence>
<organism evidence="2 3">
    <name type="scientific">Belnapia arida</name>
    <dbReference type="NCBI Taxonomy" id="2804533"/>
    <lineage>
        <taxon>Bacteria</taxon>
        <taxon>Pseudomonadati</taxon>
        <taxon>Pseudomonadota</taxon>
        <taxon>Alphaproteobacteria</taxon>
        <taxon>Acetobacterales</taxon>
        <taxon>Roseomonadaceae</taxon>
        <taxon>Belnapia</taxon>
    </lineage>
</organism>
<dbReference type="RefSeq" id="WP_202835555.1">
    <property type="nucleotide sequence ID" value="NZ_JAETWB010000061.1"/>
</dbReference>
<feature type="domain" description="DUF6894" evidence="1">
    <location>
        <begin position="3"/>
        <end position="75"/>
    </location>
</feature>
<keyword evidence="3" id="KW-1185">Reference proteome</keyword>
<dbReference type="InterPro" id="IPR054189">
    <property type="entry name" value="DUF6894"/>
</dbReference>
<dbReference type="Pfam" id="PF21834">
    <property type="entry name" value="DUF6894"/>
    <property type="match status" value="1"/>
</dbReference>
<evidence type="ECO:0000313" key="2">
    <source>
        <dbReference type="EMBL" id="MBL6082339.1"/>
    </source>
</evidence>
<evidence type="ECO:0000313" key="3">
    <source>
        <dbReference type="Proteomes" id="UP000660885"/>
    </source>
</evidence>